<proteinExistence type="predicted"/>
<accession>A0A381SSZ6</accession>
<organism evidence="1">
    <name type="scientific">marine metagenome</name>
    <dbReference type="NCBI Taxonomy" id="408172"/>
    <lineage>
        <taxon>unclassified sequences</taxon>
        <taxon>metagenomes</taxon>
        <taxon>ecological metagenomes</taxon>
    </lineage>
</organism>
<gene>
    <name evidence="1" type="ORF">METZ01_LOCUS59974</name>
</gene>
<name>A0A381SSZ6_9ZZZZ</name>
<dbReference type="AlphaFoldDB" id="A0A381SSZ6"/>
<reference evidence="1" key="1">
    <citation type="submission" date="2018-05" db="EMBL/GenBank/DDBJ databases">
        <authorList>
            <person name="Lanie J.A."/>
            <person name="Ng W.-L."/>
            <person name="Kazmierczak K.M."/>
            <person name="Andrzejewski T.M."/>
            <person name="Davidsen T.M."/>
            <person name="Wayne K.J."/>
            <person name="Tettelin H."/>
            <person name="Glass J.I."/>
            <person name="Rusch D."/>
            <person name="Podicherti R."/>
            <person name="Tsui H.-C.T."/>
            <person name="Winkler M.E."/>
        </authorList>
    </citation>
    <scope>NUCLEOTIDE SEQUENCE</scope>
</reference>
<dbReference type="EMBL" id="UINC01003528">
    <property type="protein sequence ID" value="SVA07120.1"/>
    <property type="molecule type" value="Genomic_DNA"/>
</dbReference>
<sequence length="59" mass="6981">MNDKEKLIENTEIIKKGLNLLGRNRKTVLSHHKTFELTDELEERVEEMLVSLKEEKNES</sequence>
<evidence type="ECO:0000313" key="1">
    <source>
        <dbReference type="EMBL" id="SVA07120.1"/>
    </source>
</evidence>
<protein>
    <submittedName>
        <fullName evidence="1">Uncharacterized protein</fullName>
    </submittedName>
</protein>